<accession>A0A268EZB2</accession>
<feature type="binding site" evidence="11">
    <location>
        <begin position="59"/>
        <end position="61"/>
    </location>
    <ligand>
        <name>FAD</name>
        <dbReference type="ChEBI" id="CHEBI:57692"/>
    </ligand>
</feature>
<dbReference type="OrthoDB" id="9778346at2"/>
<dbReference type="PANTHER" id="PTHR43513">
    <property type="entry name" value="DIHYDROOROTATE DEHYDROGENASE B (NAD(+)), ELECTRON TRANSFER SUBUNIT"/>
    <property type="match status" value="1"/>
</dbReference>
<keyword evidence="5 12" id="KW-0479">Metal-binding</keyword>
<gene>
    <name evidence="14" type="ORF">CHH67_06765</name>
</gene>
<evidence type="ECO:0000256" key="3">
    <source>
        <dbReference type="ARBA" id="ARBA00022630"/>
    </source>
</evidence>
<dbReference type="SUPFAM" id="SSF63380">
    <property type="entry name" value="Riboflavin synthase domain-like"/>
    <property type="match status" value="1"/>
</dbReference>
<feature type="binding site" evidence="12">
    <location>
        <position position="199"/>
    </location>
    <ligand>
        <name>[2Fe-2S] cluster</name>
        <dbReference type="ChEBI" id="CHEBI:190135"/>
    </ligand>
</feature>
<keyword evidence="4 12" id="KW-0001">2Fe-2S</keyword>
<dbReference type="InterPro" id="IPR050353">
    <property type="entry name" value="PyrK_electron_transfer"/>
</dbReference>
<proteinExistence type="inferred from homology"/>
<evidence type="ECO:0000256" key="8">
    <source>
        <dbReference type="ARBA" id="ARBA00023004"/>
    </source>
</evidence>
<keyword evidence="9 12" id="KW-0411">Iron-sulfur</keyword>
<reference evidence="14 15" key="1">
    <citation type="submission" date="2017-07" db="EMBL/GenBank/DDBJ databases">
        <title>Isolation and whole genome analysis of endospore-forming bacteria from heroin.</title>
        <authorList>
            <person name="Kalinowski J."/>
            <person name="Ahrens B."/>
            <person name="Al-Dilaimi A."/>
            <person name="Winkler A."/>
            <person name="Wibberg D."/>
            <person name="Schleenbecker U."/>
            <person name="Ruckert C."/>
            <person name="Wolfel R."/>
            <person name="Grass G."/>
        </authorList>
    </citation>
    <scope>NUCLEOTIDE SEQUENCE [LARGE SCALE GENOMIC DNA]</scope>
    <source>
        <strain evidence="14 15">7537-G1</strain>
    </source>
</reference>
<name>A0A268EZB2_9BACL</name>
<dbReference type="CDD" id="cd06218">
    <property type="entry name" value="DHOD_e_trans"/>
    <property type="match status" value="1"/>
</dbReference>
<feature type="binding site" evidence="11">
    <location>
        <begin position="44"/>
        <end position="47"/>
    </location>
    <ligand>
        <name>FAD</name>
        <dbReference type="ChEBI" id="CHEBI:57692"/>
    </ligand>
</feature>
<feature type="binding site" evidence="12">
    <location>
        <position position="214"/>
    </location>
    <ligand>
        <name>[2Fe-2S] cluster</name>
        <dbReference type="ChEBI" id="CHEBI:190135"/>
    </ligand>
</feature>
<evidence type="ECO:0000256" key="9">
    <source>
        <dbReference type="ARBA" id="ARBA00023014"/>
    </source>
</evidence>
<dbReference type="RefSeq" id="WP_095264319.1">
    <property type="nucleotide sequence ID" value="NZ_NPBY01000021.1"/>
</dbReference>
<dbReference type="GO" id="GO:0050660">
    <property type="term" value="F:flavin adenine dinucleotide binding"/>
    <property type="evidence" value="ECO:0007669"/>
    <property type="project" value="InterPro"/>
</dbReference>
<evidence type="ECO:0000313" key="15">
    <source>
        <dbReference type="Proteomes" id="UP000215596"/>
    </source>
</evidence>
<dbReference type="EMBL" id="NPBY01000021">
    <property type="protein sequence ID" value="PAD78458.1"/>
    <property type="molecule type" value="Genomic_DNA"/>
</dbReference>
<evidence type="ECO:0000256" key="7">
    <source>
        <dbReference type="ARBA" id="ARBA00022982"/>
    </source>
</evidence>
<feature type="binding site" evidence="12">
    <location>
        <position position="202"/>
    </location>
    <ligand>
        <name>[2Fe-2S] cluster</name>
        <dbReference type="ChEBI" id="CHEBI:190135"/>
    </ligand>
</feature>
<dbReference type="PROSITE" id="PS51384">
    <property type="entry name" value="FAD_FR"/>
    <property type="match status" value="1"/>
</dbReference>
<protein>
    <submittedName>
        <fullName evidence="14">Dihydroorotate dehydrogenase electron transfer subunit</fullName>
    </submittedName>
</protein>
<dbReference type="GO" id="GO:0051537">
    <property type="term" value="F:2 iron, 2 sulfur cluster binding"/>
    <property type="evidence" value="ECO:0007669"/>
    <property type="project" value="UniProtKB-KW"/>
</dbReference>
<dbReference type="InterPro" id="IPR017927">
    <property type="entry name" value="FAD-bd_FR_type"/>
</dbReference>
<comment type="cofactor">
    <cofactor evidence="10">
        <name>[2Fe-2S] cluster</name>
        <dbReference type="ChEBI" id="CHEBI:190135"/>
    </cofactor>
</comment>
<dbReference type="InterPro" id="IPR012165">
    <property type="entry name" value="Cyt_c3_hydrogenase_gsu"/>
</dbReference>
<evidence type="ECO:0000256" key="1">
    <source>
        <dbReference type="ARBA" id="ARBA00006422"/>
    </source>
</evidence>
<comment type="cofactor">
    <cofactor evidence="12">
        <name>[2Fe-2S] cluster</name>
        <dbReference type="ChEBI" id="CHEBI:190135"/>
    </cofactor>
    <text evidence="12">Binds 1 [2Fe-2S] cluster per subunit.</text>
</comment>
<dbReference type="SUPFAM" id="SSF52343">
    <property type="entry name" value="Ferredoxin reductase-like, C-terminal NADP-linked domain"/>
    <property type="match status" value="1"/>
</dbReference>
<evidence type="ECO:0000256" key="2">
    <source>
        <dbReference type="ARBA" id="ARBA00022448"/>
    </source>
</evidence>
<dbReference type="GO" id="GO:0006221">
    <property type="term" value="P:pyrimidine nucleotide biosynthetic process"/>
    <property type="evidence" value="ECO:0007669"/>
    <property type="project" value="InterPro"/>
</dbReference>
<evidence type="ECO:0000256" key="11">
    <source>
        <dbReference type="PIRSR" id="PIRSR006816-1"/>
    </source>
</evidence>
<dbReference type="Gene3D" id="2.40.30.10">
    <property type="entry name" value="Translation factors"/>
    <property type="match status" value="1"/>
</dbReference>
<dbReference type="NCBIfam" id="NF000798">
    <property type="entry name" value="PRK00054.1-3"/>
    <property type="match status" value="1"/>
</dbReference>
<sequence length="233" mass="24890">MAKVLSNMPLAPGIYLLTVEGTYRARMGQFYMLRCWDSYPVLSRPISVHDISPESISFLYRAGGIGTHLLAKLQPGDSLQLEGPMGRGFPEPEGRTAIVGGGMGTAPMLLAARQLPEAQVFLGFKDAPFGVSRFQDIHSNVTVVSGGMIADHIDPACYDTILACGPVPMMEALAYKTEGSSAKLYVSVEKRMGCGIGACNSCAVTINGTVRKVCTDGPAFPAKEVNWIDLLSL</sequence>
<dbReference type="Pfam" id="PF10418">
    <property type="entry name" value="DHODB_Fe-S_bind"/>
    <property type="match status" value="1"/>
</dbReference>
<comment type="cofactor">
    <cofactor evidence="11">
        <name>FAD</name>
        <dbReference type="ChEBI" id="CHEBI:57692"/>
    </cofactor>
    <text evidence="11">Binds 1 FAD per subunit.</text>
</comment>
<dbReference type="AlphaFoldDB" id="A0A268EZB2"/>
<dbReference type="PIRSF" id="PIRSF006816">
    <property type="entry name" value="Cyc3_hyd_g"/>
    <property type="match status" value="1"/>
</dbReference>
<dbReference type="InterPro" id="IPR037117">
    <property type="entry name" value="Dihydroorotate_DH_ele_sf"/>
</dbReference>
<dbReference type="GO" id="GO:0016491">
    <property type="term" value="F:oxidoreductase activity"/>
    <property type="evidence" value="ECO:0007669"/>
    <property type="project" value="InterPro"/>
</dbReference>
<dbReference type="InterPro" id="IPR017938">
    <property type="entry name" value="Riboflavin_synthase-like_b-brl"/>
</dbReference>
<dbReference type="Proteomes" id="UP000215596">
    <property type="component" value="Unassembled WGS sequence"/>
</dbReference>
<evidence type="ECO:0000256" key="4">
    <source>
        <dbReference type="ARBA" id="ARBA00022714"/>
    </source>
</evidence>
<comment type="caution">
    <text evidence="14">The sequence shown here is derived from an EMBL/GenBank/DDBJ whole genome shotgun (WGS) entry which is preliminary data.</text>
</comment>
<keyword evidence="2" id="KW-0813">Transport</keyword>
<keyword evidence="8 12" id="KW-0408">Iron</keyword>
<evidence type="ECO:0000313" key="14">
    <source>
        <dbReference type="EMBL" id="PAD78458.1"/>
    </source>
</evidence>
<keyword evidence="3 11" id="KW-0285">Flavoprotein</keyword>
<organism evidence="14 15">
    <name type="scientific">Paenibacillus campinasensis</name>
    <dbReference type="NCBI Taxonomy" id="66347"/>
    <lineage>
        <taxon>Bacteria</taxon>
        <taxon>Bacillati</taxon>
        <taxon>Bacillota</taxon>
        <taxon>Bacilli</taxon>
        <taxon>Bacillales</taxon>
        <taxon>Paenibacillaceae</taxon>
        <taxon>Paenibacillus</taxon>
    </lineage>
</organism>
<evidence type="ECO:0000256" key="6">
    <source>
        <dbReference type="ARBA" id="ARBA00022827"/>
    </source>
</evidence>
<dbReference type="InterPro" id="IPR039261">
    <property type="entry name" value="FNR_nucleotide-bd"/>
</dbReference>
<feature type="domain" description="FAD-binding FR-type" evidence="13">
    <location>
        <begin position="1"/>
        <end position="91"/>
    </location>
</feature>
<evidence type="ECO:0000256" key="12">
    <source>
        <dbReference type="PIRSR" id="PIRSR006816-2"/>
    </source>
</evidence>
<feature type="binding site" evidence="12">
    <location>
        <position position="194"/>
    </location>
    <ligand>
        <name>[2Fe-2S] cluster</name>
        <dbReference type="ChEBI" id="CHEBI:190135"/>
    </ligand>
</feature>
<keyword evidence="7" id="KW-0249">Electron transport</keyword>
<evidence type="ECO:0000259" key="13">
    <source>
        <dbReference type="PROSITE" id="PS51384"/>
    </source>
</evidence>
<dbReference type="GO" id="GO:0046872">
    <property type="term" value="F:metal ion binding"/>
    <property type="evidence" value="ECO:0007669"/>
    <property type="project" value="UniProtKB-KW"/>
</dbReference>
<evidence type="ECO:0000256" key="10">
    <source>
        <dbReference type="ARBA" id="ARBA00034078"/>
    </source>
</evidence>
<dbReference type="Gene3D" id="2.10.240.10">
    <property type="entry name" value="Dihydroorotate dehydrogenase, electron transfer subunit"/>
    <property type="match status" value="1"/>
</dbReference>
<dbReference type="InterPro" id="IPR019480">
    <property type="entry name" value="Dihydroorotate_DH_Fe-S-bd"/>
</dbReference>
<evidence type="ECO:0000256" key="5">
    <source>
        <dbReference type="ARBA" id="ARBA00022723"/>
    </source>
</evidence>
<keyword evidence="6 11" id="KW-0274">FAD</keyword>
<dbReference type="PANTHER" id="PTHR43513:SF3">
    <property type="entry name" value="DIHYDROOROTATE DEHYDROGENASE B (NAD(+)), ELECTRON TRANSFER SUBUNIT-RELATED"/>
    <property type="match status" value="1"/>
</dbReference>
<feature type="binding site" evidence="11">
    <location>
        <begin position="66"/>
        <end position="67"/>
    </location>
    <ligand>
        <name>FAD</name>
        <dbReference type="ChEBI" id="CHEBI:57692"/>
    </ligand>
</feature>
<comment type="similarity">
    <text evidence="1">Belongs to the PyrK family.</text>
</comment>